<keyword evidence="2" id="KW-0406">Ion transport</keyword>
<accession>A0A9D1JG85</accession>
<name>A0A9D1JG85_9FIRM</name>
<gene>
    <name evidence="5" type="primary">trkA</name>
    <name evidence="5" type="ORF">IAB98_07615</name>
</gene>
<dbReference type="AlphaFoldDB" id="A0A9D1JG85"/>
<dbReference type="Pfam" id="PF02080">
    <property type="entry name" value="TrkA_C"/>
    <property type="match status" value="2"/>
</dbReference>
<feature type="domain" description="RCK C-terminal" evidence="4">
    <location>
        <begin position="63"/>
        <end position="147"/>
    </location>
</feature>
<dbReference type="InterPro" id="IPR006037">
    <property type="entry name" value="RCK_C"/>
</dbReference>
<dbReference type="EMBL" id="DVHU01000066">
    <property type="protein sequence ID" value="HIR93266.1"/>
    <property type="molecule type" value="Genomic_DNA"/>
</dbReference>
<evidence type="ECO:0000256" key="1">
    <source>
        <dbReference type="ARBA" id="ARBA00022448"/>
    </source>
</evidence>
<dbReference type="InterPro" id="IPR003148">
    <property type="entry name" value="RCK_N"/>
</dbReference>
<reference evidence="5" key="1">
    <citation type="submission" date="2020-10" db="EMBL/GenBank/DDBJ databases">
        <authorList>
            <person name="Gilroy R."/>
        </authorList>
    </citation>
    <scope>NUCLEOTIDE SEQUENCE</scope>
    <source>
        <strain evidence="5">ChiSxjej1B13-7041</strain>
    </source>
</reference>
<dbReference type="NCBIfam" id="NF007033">
    <property type="entry name" value="PRK09496.1-5"/>
    <property type="match status" value="1"/>
</dbReference>
<dbReference type="GO" id="GO:0006813">
    <property type="term" value="P:potassium ion transport"/>
    <property type="evidence" value="ECO:0007669"/>
    <property type="project" value="InterPro"/>
</dbReference>
<protein>
    <submittedName>
        <fullName evidence="5">Trk system potassium transporter TrkA</fullName>
    </submittedName>
</protein>
<dbReference type="PROSITE" id="PS51202">
    <property type="entry name" value="RCK_C"/>
    <property type="match status" value="2"/>
</dbReference>
<sequence>MNLLCCLVAQNVSKCQTIARVRNPVYNQELNFIRERLGISMTINPELVAAREIARLLRFPSAIKIDTFAKGRVELLKFRIKPEFQLNNVPVSSLQDKYKCDLLVVGVEREEQVYIPDGSFVLQDSDLVTLVASPQNAARFFHAIGLNTNQVKSCLIVGGGTLAYYLARQLLEMKIKVLIVEQDKSRCETLSELLPSATIIHGNGTDRKLLMEEGLAQAESFVTLTNMDEENVLLSLFAKEQSSAKLVTKITRLAFDHIIQNLDLGSVIYPKYITADYILQYVRAMQNSIGSNVETLYHILDNQAEALEFIIREKSPVVGIPLSQLQLKDNLLIGCINRRGKITIPRGQDTIQVGDTVIVVTTQPGLHDIQDILRR</sequence>
<feature type="domain" description="RCK C-terminal" evidence="4">
    <location>
        <begin position="294"/>
        <end position="375"/>
    </location>
</feature>
<evidence type="ECO:0000313" key="5">
    <source>
        <dbReference type="EMBL" id="HIR93266.1"/>
    </source>
</evidence>
<organism evidence="5 6">
    <name type="scientific">Candidatus Egerieimonas intestinavium</name>
    <dbReference type="NCBI Taxonomy" id="2840777"/>
    <lineage>
        <taxon>Bacteria</taxon>
        <taxon>Bacillati</taxon>
        <taxon>Bacillota</taxon>
        <taxon>Clostridia</taxon>
        <taxon>Lachnospirales</taxon>
        <taxon>Lachnospiraceae</taxon>
        <taxon>Lachnospiraceae incertae sedis</taxon>
        <taxon>Candidatus Egerieimonas</taxon>
    </lineage>
</organism>
<dbReference type="PROSITE" id="PS51201">
    <property type="entry name" value="RCK_N"/>
    <property type="match status" value="1"/>
</dbReference>
<dbReference type="PANTHER" id="PTHR43833">
    <property type="entry name" value="POTASSIUM CHANNEL PROTEIN 2-RELATED-RELATED"/>
    <property type="match status" value="1"/>
</dbReference>
<dbReference type="SUPFAM" id="SSF51735">
    <property type="entry name" value="NAD(P)-binding Rossmann-fold domains"/>
    <property type="match status" value="2"/>
</dbReference>
<dbReference type="InterPro" id="IPR050721">
    <property type="entry name" value="Trk_Ktr_HKT_K-transport"/>
</dbReference>
<evidence type="ECO:0000259" key="4">
    <source>
        <dbReference type="PROSITE" id="PS51202"/>
    </source>
</evidence>
<evidence type="ECO:0000256" key="2">
    <source>
        <dbReference type="ARBA" id="ARBA00023065"/>
    </source>
</evidence>
<dbReference type="SUPFAM" id="SSF116726">
    <property type="entry name" value="TrkA C-terminal domain-like"/>
    <property type="match status" value="2"/>
</dbReference>
<dbReference type="PANTHER" id="PTHR43833:SF5">
    <property type="entry name" value="TRK SYSTEM POTASSIUM UPTAKE PROTEIN TRKA"/>
    <property type="match status" value="1"/>
</dbReference>
<dbReference type="InterPro" id="IPR036721">
    <property type="entry name" value="RCK_C_sf"/>
</dbReference>
<evidence type="ECO:0000313" key="6">
    <source>
        <dbReference type="Proteomes" id="UP000886841"/>
    </source>
</evidence>
<dbReference type="Gene3D" id="3.30.70.1450">
    <property type="entry name" value="Regulator of K+ conductance, C-terminal domain"/>
    <property type="match status" value="2"/>
</dbReference>
<dbReference type="Proteomes" id="UP000886841">
    <property type="component" value="Unassembled WGS sequence"/>
</dbReference>
<dbReference type="InterPro" id="IPR036291">
    <property type="entry name" value="NAD(P)-bd_dom_sf"/>
</dbReference>
<keyword evidence="1" id="KW-0813">Transport</keyword>
<dbReference type="GO" id="GO:0008324">
    <property type="term" value="F:monoatomic cation transmembrane transporter activity"/>
    <property type="evidence" value="ECO:0007669"/>
    <property type="project" value="InterPro"/>
</dbReference>
<evidence type="ECO:0000259" key="3">
    <source>
        <dbReference type="PROSITE" id="PS51201"/>
    </source>
</evidence>
<feature type="domain" description="RCK N-terminal" evidence="3">
    <location>
        <begin position="151"/>
        <end position="279"/>
    </location>
</feature>
<reference evidence="5" key="2">
    <citation type="journal article" date="2021" name="PeerJ">
        <title>Extensive microbial diversity within the chicken gut microbiome revealed by metagenomics and culture.</title>
        <authorList>
            <person name="Gilroy R."/>
            <person name="Ravi A."/>
            <person name="Getino M."/>
            <person name="Pursley I."/>
            <person name="Horton D.L."/>
            <person name="Alikhan N.F."/>
            <person name="Baker D."/>
            <person name="Gharbi K."/>
            <person name="Hall N."/>
            <person name="Watson M."/>
            <person name="Adriaenssens E.M."/>
            <person name="Foster-Nyarko E."/>
            <person name="Jarju S."/>
            <person name="Secka A."/>
            <person name="Antonio M."/>
            <person name="Oren A."/>
            <person name="Chaudhuri R.R."/>
            <person name="La Ragione R."/>
            <person name="Hildebrand F."/>
            <person name="Pallen M.J."/>
        </authorList>
    </citation>
    <scope>NUCLEOTIDE SEQUENCE</scope>
    <source>
        <strain evidence="5">ChiSxjej1B13-7041</strain>
    </source>
</reference>
<comment type="caution">
    <text evidence="5">The sequence shown here is derived from an EMBL/GenBank/DDBJ whole genome shotgun (WGS) entry which is preliminary data.</text>
</comment>
<dbReference type="Pfam" id="PF02254">
    <property type="entry name" value="TrkA_N"/>
    <property type="match status" value="1"/>
</dbReference>
<dbReference type="NCBIfam" id="NF007039">
    <property type="entry name" value="PRK09496.3-2"/>
    <property type="match status" value="1"/>
</dbReference>
<dbReference type="Gene3D" id="3.40.50.720">
    <property type="entry name" value="NAD(P)-binding Rossmann-like Domain"/>
    <property type="match status" value="2"/>
</dbReference>
<proteinExistence type="predicted"/>